<evidence type="ECO:0000256" key="1">
    <source>
        <dbReference type="ARBA" id="ARBA00004613"/>
    </source>
</evidence>
<dbReference type="AlphaFoldDB" id="A0A5D4SRD6"/>
<dbReference type="GO" id="GO:0008237">
    <property type="term" value="F:metallopeptidase activity"/>
    <property type="evidence" value="ECO:0007669"/>
    <property type="project" value="InterPro"/>
</dbReference>
<protein>
    <recommendedName>
        <fullName evidence="3">ATLF-like domain-containing protein</fullName>
    </recommendedName>
</protein>
<dbReference type="InterPro" id="IPR014781">
    <property type="entry name" value="Anthrax_toxin_lethal/edema_N/C"/>
</dbReference>
<dbReference type="Proteomes" id="UP000323732">
    <property type="component" value="Unassembled WGS sequence"/>
</dbReference>
<evidence type="ECO:0000313" key="4">
    <source>
        <dbReference type="EMBL" id="TYS64416.1"/>
    </source>
</evidence>
<comment type="caution">
    <text evidence="4">The sequence shown here is derived from an EMBL/GenBank/DDBJ whole genome shotgun (WGS) entry which is preliminary data.</text>
</comment>
<accession>A0A5D4SRD6</accession>
<dbReference type="CDD" id="cd20183">
    <property type="entry name" value="M34_PPEP"/>
    <property type="match status" value="1"/>
</dbReference>
<feature type="domain" description="ATLF-like" evidence="3">
    <location>
        <begin position="85"/>
        <end position="272"/>
    </location>
</feature>
<dbReference type="InterPro" id="IPR024079">
    <property type="entry name" value="MetalloPept_cat_dom_sf"/>
</dbReference>
<dbReference type="InterPro" id="IPR047568">
    <property type="entry name" value="ATLF-like_dom"/>
</dbReference>
<sequence>MELKKGQIGRVTVNEPINLWKRSESGLVFVRILKKGERYRVYRMDSAYGGQFGLGGNLYITNIPERVKYETPSAEKRMLLGCESSCLIRQIVSLPQGSYDKGEADEILQRLETLPVPLLQQVYLNKISILLTNGPITDTSEFAYLRGITPRGWEGTNKTWDDIPGIGGTKTVAIRIGYSHRGAGHGSINLELHELAHSLDSIVKNQISSGKVFTSIWENEKENLFPKENYYTGYAEEFFAESFAMYYLDESSNKLLKKKAPRTYEFIRSMKWQ</sequence>
<evidence type="ECO:0000313" key="5">
    <source>
        <dbReference type="Proteomes" id="UP000323732"/>
    </source>
</evidence>
<dbReference type="GO" id="GO:0005576">
    <property type="term" value="C:extracellular region"/>
    <property type="evidence" value="ECO:0007669"/>
    <property type="project" value="UniProtKB-SubCell"/>
</dbReference>
<proteinExistence type="predicted"/>
<comment type="subcellular location">
    <subcellularLocation>
        <location evidence="1">Secreted</location>
    </subcellularLocation>
</comment>
<dbReference type="EMBL" id="VTES01000003">
    <property type="protein sequence ID" value="TYS64416.1"/>
    <property type="molecule type" value="Genomic_DNA"/>
</dbReference>
<organism evidence="4 5">
    <name type="scientific">Bacillus infantis</name>
    <dbReference type="NCBI Taxonomy" id="324767"/>
    <lineage>
        <taxon>Bacteria</taxon>
        <taxon>Bacillati</taxon>
        <taxon>Bacillota</taxon>
        <taxon>Bacilli</taxon>
        <taxon>Bacillales</taxon>
        <taxon>Bacillaceae</taxon>
        <taxon>Bacillus</taxon>
    </lineage>
</organism>
<dbReference type="SUPFAM" id="SSF55486">
    <property type="entry name" value="Metalloproteases ('zincins'), catalytic domain"/>
    <property type="match status" value="1"/>
</dbReference>
<name>A0A5D4SRD6_9BACI</name>
<evidence type="ECO:0000256" key="2">
    <source>
        <dbReference type="ARBA" id="ARBA00022525"/>
    </source>
</evidence>
<dbReference type="Pfam" id="PF07737">
    <property type="entry name" value="ATLF"/>
    <property type="match status" value="1"/>
</dbReference>
<reference evidence="4 5" key="1">
    <citation type="submission" date="2019-08" db="EMBL/GenBank/DDBJ databases">
        <title>Bacillus genomes from the desert of Cuatro Cienegas, Coahuila.</title>
        <authorList>
            <person name="Olmedo-Alvarez G."/>
        </authorList>
    </citation>
    <scope>NUCLEOTIDE SEQUENCE [LARGE SCALE GENOMIC DNA]</scope>
    <source>
        <strain evidence="4 5">CH37_1T</strain>
    </source>
</reference>
<evidence type="ECO:0000259" key="3">
    <source>
        <dbReference type="PROSITE" id="PS51995"/>
    </source>
</evidence>
<dbReference type="Gene3D" id="3.40.390.10">
    <property type="entry name" value="Collagenase (Catalytic Domain)"/>
    <property type="match status" value="1"/>
</dbReference>
<gene>
    <name evidence="4" type="ORF">FZD47_09770</name>
</gene>
<keyword evidence="2" id="KW-0964">Secreted</keyword>
<dbReference type="PROSITE" id="PS51995">
    <property type="entry name" value="ATLF"/>
    <property type="match status" value="1"/>
</dbReference>